<proteinExistence type="predicted"/>
<feature type="transmembrane region" description="Helical" evidence="6">
    <location>
        <begin position="135"/>
        <end position="153"/>
    </location>
</feature>
<dbReference type="InterPro" id="IPR001851">
    <property type="entry name" value="ABC_transp_permease"/>
</dbReference>
<dbReference type="Pfam" id="PF02653">
    <property type="entry name" value="BPD_transp_2"/>
    <property type="match status" value="1"/>
</dbReference>
<evidence type="ECO:0000256" key="3">
    <source>
        <dbReference type="ARBA" id="ARBA00022692"/>
    </source>
</evidence>
<dbReference type="HOGENOM" id="CLU_028880_2_2_0"/>
<feature type="transmembrane region" description="Helical" evidence="6">
    <location>
        <begin position="173"/>
        <end position="193"/>
    </location>
</feature>
<evidence type="ECO:0000313" key="8">
    <source>
        <dbReference type="Proteomes" id="UP000027982"/>
    </source>
</evidence>
<dbReference type="RefSeq" id="WP_025225806.1">
    <property type="nucleotide sequence ID" value="NZ_CP007139.1"/>
</dbReference>
<feature type="transmembrane region" description="Helical" evidence="6">
    <location>
        <begin position="109"/>
        <end position="128"/>
    </location>
</feature>
<keyword evidence="4 6" id="KW-1133">Transmembrane helix</keyword>
<feature type="transmembrane region" description="Helical" evidence="6">
    <location>
        <begin position="20"/>
        <end position="37"/>
    </location>
</feature>
<evidence type="ECO:0000256" key="4">
    <source>
        <dbReference type="ARBA" id="ARBA00022989"/>
    </source>
</evidence>
<accession>A0A068NQJ6</accession>
<dbReference type="eggNOG" id="COG1172">
    <property type="taxonomic scope" value="Bacteria"/>
</dbReference>
<evidence type="ECO:0000313" key="7">
    <source>
        <dbReference type="EMBL" id="AIE85632.1"/>
    </source>
</evidence>
<keyword evidence="2" id="KW-1003">Cell membrane</keyword>
<feature type="transmembrane region" description="Helical" evidence="6">
    <location>
        <begin position="278"/>
        <end position="297"/>
    </location>
</feature>
<keyword evidence="3 6" id="KW-0812">Transmembrane</keyword>
<keyword evidence="8" id="KW-1185">Reference proteome</keyword>
<dbReference type="AlphaFoldDB" id="A0A068NQJ6"/>
<reference evidence="7 8" key="1">
    <citation type="journal article" date="2014" name="PLoS ONE">
        <title>The first complete genome sequence of the class fimbriimonadia in the phylum armatimonadetes.</title>
        <authorList>
            <person name="Hu Z.Y."/>
            <person name="Wang Y.Z."/>
            <person name="Im W.T."/>
            <person name="Wang S.Y."/>
            <person name="Zhao G.P."/>
            <person name="Zheng H.J."/>
            <person name="Quan Z.X."/>
        </authorList>
    </citation>
    <scope>NUCLEOTIDE SEQUENCE [LARGE SCALE GENOMIC DNA]</scope>
    <source>
        <strain evidence="7">Gsoil 348</strain>
    </source>
</reference>
<feature type="transmembrane region" description="Helical" evidence="6">
    <location>
        <begin position="57"/>
        <end position="77"/>
    </location>
</feature>
<dbReference type="EMBL" id="CP007139">
    <property type="protein sequence ID" value="AIE85632.1"/>
    <property type="molecule type" value="Genomic_DNA"/>
</dbReference>
<sequence>MGLRLQNRAWLPILQRYQGLVGLVLLLIVAVFVSPKASGSGTLFGSVFFSMGNLGNVMAQLAVPGLMALGATFVILTGGIDLSAGSLLGLLNCVTAMWLSKGVSGPATIAYVLLIGTVVGAILGFLIGVTKLQPFVVTLAGMVSLRGIAYVYTHSANVSGISNALDWITHPVLGVPISGWILVLFTLVGATLLKQTVFGRRTYAVGGNAEASHYAGVPVSRVRIGAYAINGFCIGLAALLFTARVRNGQPSAGLGYELDAITAAVIGGTSLLGGFGNVWGTFIGALFIVCLNVLLILKGVDYYIGQGWKGVIILVAVYLQNLGRRS</sequence>
<evidence type="ECO:0000256" key="2">
    <source>
        <dbReference type="ARBA" id="ARBA00022475"/>
    </source>
</evidence>
<dbReference type="GO" id="GO:0005886">
    <property type="term" value="C:plasma membrane"/>
    <property type="evidence" value="ECO:0007669"/>
    <property type="project" value="UniProtKB-SubCell"/>
</dbReference>
<evidence type="ECO:0000256" key="1">
    <source>
        <dbReference type="ARBA" id="ARBA00004651"/>
    </source>
</evidence>
<name>A0A068NQJ6_FIMGI</name>
<dbReference type="KEGG" id="fgi:OP10G_2264"/>
<dbReference type="PANTHER" id="PTHR32196">
    <property type="entry name" value="ABC TRANSPORTER PERMEASE PROTEIN YPHD-RELATED-RELATED"/>
    <property type="match status" value="1"/>
</dbReference>
<evidence type="ECO:0000256" key="6">
    <source>
        <dbReference type="SAM" id="Phobius"/>
    </source>
</evidence>
<dbReference type="CDD" id="cd06579">
    <property type="entry name" value="TM_PBP1_transp_AraH_like"/>
    <property type="match status" value="1"/>
</dbReference>
<feature type="transmembrane region" description="Helical" evidence="6">
    <location>
        <begin position="84"/>
        <end position="103"/>
    </location>
</feature>
<dbReference type="STRING" id="661478.OP10G_2264"/>
<feature type="transmembrane region" description="Helical" evidence="6">
    <location>
        <begin position="224"/>
        <end position="243"/>
    </location>
</feature>
<protein>
    <submittedName>
        <fullName evidence="7">Inner-membrane translocator</fullName>
    </submittedName>
</protein>
<dbReference type="Proteomes" id="UP000027982">
    <property type="component" value="Chromosome"/>
</dbReference>
<dbReference type="GO" id="GO:0022857">
    <property type="term" value="F:transmembrane transporter activity"/>
    <property type="evidence" value="ECO:0007669"/>
    <property type="project" value="InterPro"/>
</dbReference>
<comment type="subcellular location">
    <subcellularLocation>
        <location evidence="1">Cell membrane</location>
        <topology evidence="1">Multi-pass membrane protein</topology>
    </subcellularLocation>
</comment>
<keyword evidence="5 6" id="KW-0472">Membrane</keyword>
<organism evidence="7 8">
    <name type="scientific">Fimbriimonas ginsengisoli Gsoil 348</name>
    <dbReference type="NCBI Taxonomy" id="661478"/>
    <lineage>
        <taxon>Bacteria</taxon>
        <taxon>Bacillati</taxon>
        <taxon>Armatimonadota</taxon>
        <taxon>Fimbriimonadia</taxon>
        <taxon>Fimbriimonadales</taxon>
        <taxon>Fimbriimonadaceae</taxon>
        <taxon>Fimbriimonas</taxon>
    </lineage>
</organism>
<evidence type="ECO:0000256" key="5">
    <source>
        <dbReference type="ARBA" id="ARBA00023136"/>
    </source>
</evidence>
<dbReference type="OrthoDB" id="9789111at2"/>
<gene>
    <name evidence="7" type="ORF">OP10G_2264</name>
</gene>